<dbReference type="AlphaFoldDB" id="A0A560KW28"/>
<evidence type="ECO:0000313" key="2">
    <source>
        <dbReference type="Proteomes" id="UP000321304"/>
    </source>
</evidence>
<accession>A0A560KW28</accession>
<gene>
    <name evidence="1" type="ORF">FBZ93_12290</name>
</gene>
<name>A0A560KW28_9BRAD</name>
<sequence length="37" mass="4228">MDVRHDPSNLFLLGAIGFRIKNSPVRHQKLLIMGSEH</sequence>
<comment type="caution">
    <text evidence="1">The sequence shown here is derived from an EMBL/GenBank/DDBJ whole genome shotgun (WGS) entry which is preliminary data.</text>
</comment>
<reference evidence="1 2" key="1">
    <citation type="submission" date="2019-06" db="EMBL/GenBank/DDBJ databases">
        <title>Genomic Encyclopedia of Type Strains, Phase IV (KMG-V): Genome sequencing to study the core and pangenomes of soil and plant-associated prokaryotes.</title>
        <authorList>
            <person name="Whitman W."/>
        </authorList>
    </citation>
    <scope>NUCLEOTIDE SEQUENCE [LARGE SCALE GENOMIC DNA]</scope>
    <source>
        <strain evidence="1 2">BR 10355</strain>
    </source>
</reference>
<dbReference type="Proteomes" id="UP000321304">
    <property type="component" value="Unassembled WGS sequence"/>
</dbReference>
<dbReference type="EMBL" id="VITY01000022">
    <property type="protein sequence ID" value="TWB87309.1"/>
    <property type="molecule type" value="Genomic_DNA"/>
</dbReference>
<proteinExistence type="predicted"/>
<protein>
    <submittedName>
        <fullName evidence="1">Uncharacterized protein</fullName>
    </submittedName>
</protein>
<organism evidence="1 2">
    <name type="scientific">Bradyrhizobium macuxiense</name>
    <dbReference type="NCBI Taxonomy" id="1755647"/>
    <lineage>
        <taxon>Bacteria</taxon>
        <taxon>Pseudomonadati</taxon>
        <taxon>Pseudomonadota</taxon>
        <taxon>Alphaproteobacteria</taxon>
        <taxon>Hyphomicrobiales</taxon>
        <taxon>Nitrobacteraceae</taxon>
        <taxon>Bradyrhizobium</taxon>
    </lineage>
</organism>
<evidence type="ECO:0000313" key="1">
    <source>
        <dbReference type="EMBL" id="TWB87309.1"/>
    </source>
</evidence>
<keyword evidence="2" id="KW-1185">Reference proteome</keyword>